<keyword evidence="8 9" id="KW-0670">Pyruvate</keyword>
<proteinExistence type="inferred from homology"/>
<organism evidence="14 15">
    <name type="scientific">Kosmotoga arenicorallina S304</name>
    <dbReference type="NCBI Taxonomy" id="1453497"/>
    <lineage>
        <taxon>Bacteria</taxon>
        <taxon>Thermotogati</taxon>
        <taxon>Thermotogota</taxon>
        <taxon>Thermotogae</taxon>
        <taxon>Kosmotogales</taxon>
        <taxon>Kosmotogaceae</taxon>
        <taxon>Kosmotoga</taxon>
    </lineage>
</organism>
<feature type="binding site" evidence="9 11">
    <location>
        <begin position="73"/>
        <end position="75"/>
    </location>
    <ligand>
        <name>substrate</name>
    </ligand>
</feature>
<evidence type="ECO:0000256" key="4">
    <source>
        <dbReference type="ARBA" id="ARBA00022813"/>
    </source>
</evidence>
<evidence type="ECO:0000256" key="1">
    <source>
        <dbReference type="ARBA" id="ARBA00022490"/>
    </source>
</evidence>
<comment type="subcellular location">
    <subcellularLocation>
        <location evidence="9">Cytoplasm</location>
    </subcellularLocation>
</comment>
<evidence type="ECO:0000313" key="14">
    <source>
        <dbReference type="EMBL" id="OAA31322.1"/>
    </source>
</evidence>
<dbReference type="RefSeq" id="WP_068346365.1">
    <property type="nucleotide sequence ID" value="NZ_JFHK01000004.1"/>
</dbReference>
<dbReference type="OrthoDB" id="9803983at2"/>
<keyword evidence="6 9" id="KW-0456">Lyase</keyword>
<dbReference type="PANTHER" id="PTHR21012">
    <property type="entry name" value="ASPARTATE 1-DECARBOXYLASE"/>
    <property type="match status" value="1"/>
</dbReference>
<dbReference type="AlphaFoldDB" id="A0A176K2W5"/>
<comment type="PTM">
    <text evidence="9 12">Is synthesized initially as an inactive proenzyme, which is activated by self-cleavage at a specific serine bond to produce a beta-subunit with a hydroxyl group at its C-terminus and an alpha-subunit with a pyruvoyl group at its N-terminus.</text>
</comment>
<evidence type="ECO:0000256" key="2">
    <source>
        <dbReference type="ARBA" id="ARBA00022655"/>
    </source>
</evidence>
<evidence type="ECO:0000256" key="10">
    <source>
        <dbReference type="PIRSR" id="PIRSR006246-1"/>
    </source>
</evidence>
<feature type="binding site" evidence="9 11">
    <location>
        <position position="57"/>
    </location>
    <ligand>
        <name>substrate</name>
    </ligand>
</feature>
<dbReference type="CDD" id="cd06919">
    <property type="entry name" value="Asp_decarbox"/>
    <property type="match status" value="1"/>
</dbReference>
<dbReference type="PATRIC" id="fig|1453497.3.peg.1483"/>
<keyword evidence="2 9" id="KW-0566">Pantothenate biosynthesis</keyword>
<evidence type="ECO:0000256" key="13">
    <source>
        <dbReference type="PIRSR" id="PIRSR006246-5"/>
    </source>
</evidence>
<dbReference type="GO" id="GO:0004068">
    <property type="term" value="F:aspartate 1-decarboxylase activity"/>
    <property type="evidence" value="ECO:0007669"/>
    <property type="project" value="UniProtKB-UniRule"/>
</dbReference>
<dbReference type="Gene3D" id="2.40.40.20">
    <property type="match status" value="1"/>
</dbReference>
<feature type="active site" description="Schiff-base intermediate with substrate; via pyruvic acid" evidence="9 10">
    <location>
        <position position="25"/>
    </location>
</feature>
<reference evidence="14 15" key="1">
    <citation type="submission" date="2014-02" db="EMBL/GenBank/DDBJ databases">
        <title>Kosmotoga genome sequencing.</title>
        <authorList>
            <person name="Pollo S.M."/>
            <person name="Charchuk R."/>
            <person name="Nesbo C.L."/>
        </authorList>
    </citation>
    <scope>NUCLEOTIDE SEQUENCE [LARGE SCALE GENOMIC DNA]</scope>
    <source>
        <strain evidence="14 15">S304</strain>
    </source>
</reference>
<dbReference type="Proteomes" id="UP000077339">
    <property type="component" value="Unassembled WGS sequence"/>
</dbReference>
<dbReference type="Pfam" id="PF02261">
    <property type="entry name" value="Asp_decarbox"/>
    <property type="match status" value="1"/>
</dbReference>
<feature type="modified residue" description="Pyruvic acid (Ser)" evidence="9 12">
    <location>
        <position position="25"/>
    </location>
</feature>
<feature type="chain" id="PRO_5011838422" description="Aspartate 1-decarboxylase beta chain" evidence="9 13">
    <location>
        <begin position="1"/>
        <end position="24"/>
    </location>
</feature>
<gene>
    <name evidence="9" type="primary">panD</name>
    <name evidence="14" type="ORF">AT15_07445</name>
</gene>
<evidence type="ECO:0000256" key="12">
    <source>
        <dbReference type="PIRSR" id="PIRSR006246-3"/>
    </source>
</evidence>
<evidence type="ECO:0000256" key="3">
    <source>
        <dbReference type="ARBA" id="ARBA00022793"/>
    </source>
</evidence>
<evidence type="ECO:0000256" key="7">
    <source>
        <dbReference type="ARBA" id="ARBA00023270"/>
    </source>
</evidence>
<dbReference type="GO" id="GO:0006523">
    <property type="term" value="P:alanine biosynthetic process"/>
    <property type="evidence" value="ECO:0007669"/>
    <property type="project" value="InterPro"/>
</dbReference>
<evidence type="ECO:0000256" key="9">
    <source>
        <dbReference type="HAMAP-Rule" id="MF_00446"/>
    </source>
</evidence>
<keyword evidence="15" id="KW-1185">Reference proteome</keyword>
<keyword evidence="4 9" id="KW-0068">Autocatalytic cleavage</keyword>
<dbReference type="STRING" id="1453497.AT15_07445"/>
<protein>
    <recommendedName>
        <fullName evidence="9">Aspartate 1-decarboxylase</fullName>
        <ecNumber evidence="9">4.1.1.11</ecNumber>
    </recommendedName>
    <alternativeName>
        <fullName evidence="9">Aspartate alpha-decarboxylase</fullName>
    </alternativeName>
    <component>
        <recommendedName>
            <fullName evidence="9">Aspartate 1-decarboxylase beta chain</fullName>
        </recommendedName>
    </component>
    <component>
        <recommendedName>
            <fullName evidence="9">Aspartate 1-decarboxylase alpha chain</fullName>
        </recommendedName>
    </component>
</protein>
<comment type="pathway">
    <text evidence="9">Cofactor biosynthesis; (R)-pantothenate biosynthesis; beta-alanine from L-aspartate: step 1/1.</text>
</comment>
<feature type="chain" id="PRO_5011838420" description="Aspartate 1-decarboxylase alpha chain" evidence="9 13">
    <location>
        <begin position="25"/>
        <end position="117"/>
    </location>
</feature>
<keyword evidence="5 9" id="KW-0865">Zymogen</keyword>
<evidence type="ECO:0000256" key="5">
    <source>
        <dbReference type="ARBA" id="ARBA00023145"/>
    </source>
</evidence>
<dbReference type="InterPro" id="IPR003190">
    <property type="entry name" value="Asp_decarbox"/>
</dbReference>
<feature type="active site" description="Proton donor" evidence="9 10">
    <location>
        <position position="58"/>
    </location>
</feature>
<dbReference type="InterPro" id="IPR009010">
    <property type="entry name" value="Asp_de-COase-like_dom_sf"/>
</dbReference>
<dbReference type="UniPathway" id="UPA00028">
    <property type="reaction ID" value="UER00002"/>
</dbReference>
<comment type="similarity">
    <text evidence="9">Belongs to the PanD family.</text>
</comment>
<dbReference type="EMBL" id="JFHK01000004">
    <property type="protein sequence ID" value="OAA31322.1"/>
    <property type="molecule type" value="Genomic_DNA"/>
</dbReference>
<keyword evidence="1 9" id="KW-0963">Cytoplasm</keyword>
<evidence type="ECO:0000256" key="11">
    <source>
        <dbReference type="PIRSR" id="PIRSR006246-2"/>
    </source>
</evidence>
<name>A0A176K2W5_9BACT</name>
<evidence type="ECO:0000313" key="15">
    <source>
        <dbReference type="Proteomes" id="UP000077339"/>
    </source>
</evidence>
<sequence length="117" mass="13129">MLRMMQKSKIHRAKVTEKNLHYEGSITIDEELMEKADLLENELVQVVNINNGKRFETYVIKGERGSGVIGLNGAAARLAELGDLVIIISYALFSEGEYKGSKVVKVDEFNRPMKNDA</sequence>
<dbReference type="PIRSF" id="PIRSF006246">
    <property type="entry name" value="Asp_decarbox"/>
    <property type="match status" value="1"/>
</dbReference>
<dbReference type="PANTHER" id="PTHR21012:SF0">
    <property type="entry name" value="ASPARTATE 1-DECARBOXYLASE"/>
    <property type="match status" value="1"/>
</dbReference>
<dbReference type="EC" id="4.1.1.11" evidence="9"/>
<evidence type="ECO:0000256" key="8">
    <source>
        <dbReference type="ARBA" id="ARBA00023317"/>
    </source>
</evidence>
<dbReference type="SUPFAM" id="SSF50692">
    <property type="entry name" value="ADC-like"/>
    <property type="match status" value="1"/>
</dbReference>
<keyword evidence="3 9" id="KW-0210">Decarboxylase</keyword>
<comment type="catalytic activity">
    <reaction evidence="9">
        <text>L-aspartate + H(+) = beta-alanine + CO2</text>
        <dbReference type="Rhea" id="RHEA:19497"/>
        <dbReference type="ChEBI" id="CHEBI:15378"/>
        <dbReference type="ChEBI" id="CHEBI:16526"/>
        <dbReference type="ChEBI" id="CHEBI:29991"/>
        <dbReference type="ChEBI" id="CHEBI:57966"/>
        <dbReference type="EC" id="4.1.1.11"/>
    </reaction>
</comment>
<comment type="subunit">
    <text evidence="9">Heterooctamer of four alpha and four beta subunits.</text>
</comment>
<comment type="function">
    <text evidence="9">Catalyzes the pyruvoyl-dependent decarboxylation of aspartate to produce beta-alanine.</text>
</comment>
<dbReference type="GO" id="GO:0015940">
    <property type="term" value="P:pantothenate biosynthetic process"/>
    <property type="evidence" value="ECO:0007669"/>
    <property type="project" value="UniProtKB-UniRule"/>
</dbReference>
<comment type="cofactor">
    <cofactor evidence="9 10">
        <name>pyruvate</name>
        <dbReference type="ChEBI" id="CHEBI:15361"/>
    </cofactor>
    <text evidence="9 10">Binds 1 pyruvoyl group covalently per subunit.</text>
</comment>
<dbReference type="HAMAP" id="MF_00446">
    <property type="entry name" value="PanD"/>
    <property type="match status" value="1"/>
</dbReference>
<evidence type="ECO:0000256" key="6">
    <source>
        <dbReference type="ARBA" id="ARBA00023239"/>
    </source>
</evidence>
<dbReference type="NCBIfam" id="TIGR00223">
    <property type="entry name" value="panD"/>
    <property type="match status" value="1"/>
</dbReference>
<accession>A0A176K2W5</accession>
<keyword evidence="7 9" id="KW-0704">Schiff base</keyword>
<comment type="caution">
    <text evidence="14">The sequence shown here is derived from an EMBL/GenBank/DDBJ whole genome shotgun (WGS) entry which is preliminary data.</text>
</comment>
<dbReference type="GO" id="GO:0005829">
    <property type="term" value="C:cytosol"/>
    <property type="evidence" value="ECO:0007669"/>
    <property type="project" value="TreeGrafter"/>
</dbReference>